<sequence length="193" mass="21048">MLNISLTMYLTPVQKHTPVLPVACPPFDCDTFLPVSNLTQAQQTSSLPKTPTPSSSSFPATINPPLQRNPTACLGTSRDLAEPKFHHDNRSQPKHTTLSAANTIASIRQITQVLSQKVQHKSTRKLFFIFYHARPNPNLAQADGMGWDRNPSPQASHLHPPSPKTLLPASPPTGTAPNSHHNTMAPQNASYPV</sequence>
<organism evidence="2 3">
    <name type="scientific">Parathielavia hyrcaniae</name>
    <dbReference type="NCBI Taxonomy" id="113614"/>
    <lineage>
        <taxon>Eukaryota</taxon>
        <taxon>Fungi</taxon>
        <taxon>Dikarya</taxon>
        <taxon>Ascomycota</taxon>
        <taxon>Pezizomycotina</taxon>
        <taxon>Sordariomycetes</taxon>
        <taxon>Sordariomycetidae</taxon>
        <taxon>Sordariales</taxon>
        <taxon>Chaetomiaceae</taxon>
        <taxon>Parathielavia</taxon>
    </lineage>
</organism>
<feature type="compositionally biased region" description="Polar residues" evidence="1">
    <location>
        <begin position="172"/>
        <end position="193"/>
    </location>
</feature>
<dbReference type="EMBL" id="MU863633">
    <property type="protein sequence ID" value="KAK4101990.1"/>
    <property type="molecule type" value="Genomic_DNA"/>
</dbReference>
<keyword evidence="3" id="KW-1185">Reference proteome</keyword>
<evidence type="ECO:0000256" key="1">
    <source>
        <dbReference type="SAM" id="MobiDB-lite"/>
    </source>
</evidence>
<reference evidence="2" key="2">
    <citation type="submission" date="2023-05" db="EMBL/GenBank/DDBJ databases">
        <authorList>
            <consortium name="Lawrence Berkeley National Laboratory"/>
            <person name="Steindorff A."/>
            <person name="Hensen N."/>
            <person name="Bonometti L."/>
            <person name="Westerberg I."/>
            <person name="Brannstrom I.O."/>
            <person name="Guillou S."/>
            <person name="Cros-Aarteil S."/>
            <person name="Calhoun S."/>
            <person name="Haridas S."/>
            <person name="Kuo A."/>
            <person name="Mondo S."/>
            <person name="Pangilinan J."/>
            <person name="Riley R."/>
            <person name="Labutti K."/>
            <person name="Andreopoulos B."/>
            <person name="Lipzen A."/>
            <person name="Chen C."/>
            <person name="Yanf M."/>
            <person name="Daum C."/>
            <person name="Ng V."/>
            <person name="Clum A."/>
            <person name="Ohm R."/>
            <person name="Martin F."/>
            <person name="Silar P."/>
            <person name="Natvig D."/>
            <person name="Lalanne C."/>
            <person name="Gautier V."/>
            <person name="Ament-Velasquez S.L."/>
            <person name="Kruys A."/>
            <person name="Hutchinson M.I."/>
            <person name="Powell A.J."/>
            <person name="Barry K."/>
            <person name="Miller A.N."/>
            <person name="Grigoriev I.V."/>
            <person name="Debuchy R."/>
            <person name="Gladieux P."/>
            <person name="Thoren M.H."/>
            <person name="Johannesson H."/>
        </authorList>
    </citation>
    <scope>NUCLEOTIDE SEQUENCE</scope>
    <source>
        <strain evidence="2">CBS 757.83</strain>
    </source>
</reference>
<gene>
    <name evidence="2" type="ORF">N658DRAFT_43190</name>
</gene>
<protein>
    <submittedName>
        <fullName evidence="2">Uncharacterized protein</fullName>
    </submittedName>
</protein>
<evidence type="ECO:0000313" key="2">
    <source>
        <dbReference type="EMBL" id="KAK4101990.1"/>
    </source>
</evidence>
<feature type="region of interest" description="Disordered" evidence="1">
    <location>
        <begin position="141"/>
        <end position="193"/>
    </location>
</feature>
<comment type="caution">
    <text evidence="2">The sequence shown here is derived from an EMBL/GenBank/DDBJ whole genome shotgun (WGS) entry which is preliminary data.</text>
</comment>
<accession>A0AAN6Q571</accession>
<dbReference type="AlphaFoldDB" id="A0AAN6Q571"/>
<name>A0AAN6Q571_9PEZI</name>
<proteinExistence type="predicted"/>
<dbReference type="Proteomes" id="UP001305647">
    <property type="component" value="Unassembled WGS sequence"/>
</dbReference>
<feature type="compositionally biased region" description="Low complexity" evidence="1">
    <location>
        <begin position="44"/>
        <end position="61"/>
    </location>
</feature>
<evidence type="ECO:0000313" key="3">
    <source>
        <dbReference type="Proteomes" id="UP001305647"/>
    </source>
</evidence>
<feature type="region of interest" description="Disordered" evidence="1">
    <location>
        <begin position="40"/>
        <end position="74"/>
    </location>
</feature>
<reference evidence="2" key="1">
    <citation type="journal article" date="2023" name="Mol. Phylogenet. Evol.">
        <title>Genome-scale phylogeny and comparative genomics of the fungal order Sordariales.</title>
        <authorList>
            <person name="Hensen N."/>
            <person name="Bonometti L."/>
            <person name="Westerberg I."/>
            <person name="Brannstrom I.O."/>
            <person name="Guillou S."/>
            <person name="Cros-Aarteil S."/>
            <person name="Calhoun S."/>
            <person name="Haridas S."/>
            <person name="Kuo A."/>
            <person name="Mondo S."/>
            <person name="Pangilinan J."/>
            <person name="Riley R."/>
            <person name="LaButti K."/>
            <person name="Andreopoulos B."/>
            <person name="Lipzen A."/>
            <person name="Chen C."/>
            <person name="Yan M."/>
            <person name="Daum C."/>
            <person name="Ng V."/>
            <person name="Clum A."/>
            <person name="Steindorff A."/>
            <person name="Ohm R.A."/>
            <person name="Martin F."/>
            <person name="Silar P."/>
            <person name="Natvig D.O."/>
            <person name="Lalanne C."/>
            <person name="Gautier V."/>
            <person name="Ament-Velasquez S.L."/>
            <person name="Kruys A."/>
            <person name="Hutchinson M.I."/>
            <person name="Powell A.J."/>
            <person name="Barry K."/>
            <person name="Miller A.N."/>
            <person name="Grigoriev I.V."/>
            <person name="Debuchy R."/>
            <person name="Gladieux P."/>
            <person name="Hiltunen Thoren M."/>
            <person name="Johannesson H."/>
        </authorList>
    </citation>
    <scope>NUCLEOTIDE SEQUENCE</scope>
    <source>
        <strain evidence="2">CBS 757.83</strain>
    </source>
</reference>